<dbReference type="NCBIfam" id="TIGR01167">
    <property type="entry name" value="LPXTG_anchor"/>
    <property type="match status" value="1"/>
</dbReference>
<dbReference type="AlphaFoldDB" id="A0A0D5MB65"/>
<evidence type="ECO:0000313" key="4">
    <source>
        <dbReference type="EMBL" id="AJY53574.1"/>
    </source>
</evidence>
<keyword evidence="3" id="KW-0732">Signal</keyword>
<evidence type="ECO:0000256" key="2">
    <source>
        <dbReference type="SAM" id="Phobius"/>
    </source>
</evidence>
<gene>
    <name evidence="4" type="ORF">pEfm12493_090</name>
</gene>
<geneLocation type="plasmid" evidence="4">
    <name>pEfm12493</name>
</geneLocation>
<dbReference type="RefSeq" id="WP_172686644.1">
    <property type="nucleotide sequence ID" value="NZ_KP342511.1"/>
</dbReference>
<name>A0A0D5MB65_ENTFC</name>
<keyword evidence="2" id="KW-0812">Transmembrane</keyword>
<protein>
    <submittedName>
        <fullName evidence="4">Cell wall anchor protein</fullName>
    </submittedName>
</protein>
<organism evidence="4">
    <name type="scientific">Enterococcus faecium</name>
    <name type="common">Streptococcus faecium</name>
    <dbReference type="NCBI Taxonomy" id="1352"/>
    <lineage>
        <taxon>Bacteria</taxon>
        <taxon>Bacillati</taxon>
        <taxon>Bacillota</taxon>
        <taxon>Bacilli</taxon>
        <taxon>Lactobacillales</taxon>
        <taxon>Enterococcaceae</taxon>
        <taxon>Enterococcus</taxon>
    </lineage>
</organism>
<keyword evidence="2" id="KW-0472">Membrane</keyword>
<keyword evidence="2" id="KW-1133">Transmembrane helix</keyword>
<reference evidence="4" key="1">
    <citation type="journal article" date="2015" name="J. Antimicrob. Chemother.">
        <title>Vancomycin-resistant Enterococcus faecium harbouring vanN in Canada: a case and complete sequence of pEfm12493 harbouring the vanN operon.</title>
        <authorList>
            <person name="Boyd D.A."/>
            <person name="Levesque S."/>
            <person name="Picard A.C."/>
            <person name="Golding G.R."/>
        </authorList>
    </citation>
    <scope>NUCLEOTIDE SEQUENCE</scope>
    <source>
        <strain evidence="4">N12-493</strain>
        <plasmid evidence="4">pEfm12493</plasmid>
    </source>
</reference>
<accession>A0A0D5MB65</accession>
<feature type="transmembrane region" description="Helical" evidence="2">
    <location>
        <begin position="82"/>
        <end position="103"/>
    </location>
</feature>
<evidence type="ECO:0000256" key="1">
    <source>
        <dbReference type="SAM" id="MobiDB-lite"/>
    </source>
</evidence>
<evidence type="ECO:0000256" key="3">
    <source>
        <dbReference type="SAM" id="SignalP"/>
    </source>
</evidence>
<feature type="signal peptide" evidence="3">
    <location>
        <begin position="1"/>
        <end position="26"/>
    </location>
</feature>
<feature type="region of interest" description="Disordered" evidence="1">
    <location>
        <begin position="53"/>
        <end position="74"/>
    </location>
</feature>
<proteinExistence type="predicted"/>
<dbReference type="EMBL" id="KP342511">
    <property type="protein sequence ID" value="AJY53574.1"/>
    <property type="molecule type" value="Genomic_DNA"/>
</dbReference>
<sequence>MKKKKKFLLTLFFVCSLFMVGGTVEAASSAHTSHAGIYFNGYDGSWSSGDINQPQPNIEIPGDDGSVSGGKMSQGALPKTNTISHVSMFWLGVLLVSSALYTFMKRIQTIGGKLHEK</sequence>
<feature type="chain" id="PRO_5002295814" evidence="3">
    <location>
        <begin position="27"/>
        <end position="117"/>
    </location>
</feature>
<keyword evidence="4" id="KW-0614">Plasmid</keyword>